<protein>
    <submittedName>
        <fullName evidence="1">Uncharacterized protein</fullName>
    </submittedName>
</protein>
<evidence type="ECO:0000313" key="1">
    <source>
        <dbReference type="EMBL" id="KAJ3619896.1"/>
    </source>
</evidence>
<organism evidence="1 2">
    <name type="scientific">Zophobas morio</name>
    <dbReference type="NCBI Taxonomy" id="2755281"/>
    <lineage>
        <taxon>Eukaryota</taxon>
        <taxon>Metazoa</taxon>
        <taxon>Ecdysozoa</taxon>
        <taxon>Arthropoda</taxon>
        <taxon>Hexapoda</taxon>
        <taxon>Insecta</taxon>
        <taxon>Pterygota</taxon>
        <taxon>Neoptera</taxon>
        <taxon>Endopterygota</taxon>
        <taxon>Coleoptera</taxon>
        <taxon>Polyphaga</taxon>
        <taxon>Cucujiformia</taxon>
        <taxon>Tenebrionidae</taxon>
        <taxon>Zophobas</taxon>
    </lineage>
</organism>
<sequence>MIENCIAASMSRKMQVTRELFEGYLKIFKSNLVIVALFTWQAIKENLQSRTPSASRTRVPRSLFAHLVERWLYMLTEEEKKRKSRYKHSFGTLRKRMEESLEDMGLKKKTK</sequence>
<dbReference type="Proteomes" id="UP001168821">
    <property type="component" value="Unassembled WGS sequence"/>
</dbReference>
<comment type="caution">
    <text evidence="1">The sequence shown here is derived from an EMBL/GenBank/DDBJ whole genome shotgun (WGS) entry which is preliminary data.</text>
</comment>
<accession>A0AA38HIP1</accession>
<reference evidence="1" key="1">
    <citation type="journal article" date="2023" name="G3 (Bethesda)">
        <title>Whole genome assemblies of Zophobas morio and Tenebrio molitor.</title>
        <authorList>
            <person name="Kaur S."/>
            <person name="Stinson S.A."/>
            <person name="diCenzo G.C."/>
        </authorList>
    </citation>
    <scope>NUCLEOTIDE SEQUENCE</scope>
    <source>
        <strain evidence="1">QUZm001</strain>
    </source>
</reference>
<gene>
    <name evidence="1" type="ORF">Zmor_008681</name>
</gene>
<name>A0AA38HIP1_9CUCU</name>
<dbReference type="AlphaFoldDB" id="A0AA38HIP1"/>
<keyword evidence="2" id="KW-1185">Reference proteome</keyword>
<evidence type="ECO:0000313" key="2">
    <source>
        <dbReference type="Proteomes" id="UP001168821"/>
    </source>
</evidence>
<dbReference type="EMBL" id="JALNTZ010002145">
    <property type="protein sequence ID" value="KAJ3619896.1"/>
    <property type="molecule type" value="Genomic_DNA"/>
</dbReference>
<proteinExistence type="predicted"/>